<feature type="DNA-binding region" description="H-T-H motif" evidence="4">
    <location>
        <begin position="29"/>
        <end position="48"/>
    </location>
</feature>
<evidence type="ECO:0000259" key="5">
    <source>
        <dbReference type="PROSITE" id="PS50977"/>
    </source>
</evidence>
<dbReference type="PANTHER" id="PTHR30055">
    <property type="entry name" value="HTH-TYPE TRANSCRIPTIONAL REGULATOR RUTR"/>
    <property type="match status" value="1"/>
</dbReference>
<gene>
    <name evidence="6" type="ORF">RM779_16825</name>
</gene>
<dbReference type="InterPro" id="IPR023772">
    <property type="entry name" value="DNA-bd_HTH_TetR-type_CS"/>
</dbReference>
<evidence type="ECO:0000256" key="1">
    <source>
        <dbReference type="ARBA" id="ARBA00023015"/>
    </source>
</evidence>
<sequence length="229" mass="25000">MQERSGRTRRRLLAAAAEVIDKFGYAEATMSDISRYAQVTKGALYFHFASKDELAMQVQQRSRELLTETLNELHGVNGSPLQTLIDLTHALARWLSDEPAVRASLRIGQERSGQEEHVIDYHVTCVTAAWSLLRQARAERCLNESVTQEAAETLVAAVVAGTEAMAWRGTPAIEVADRTAAMWHLVLAVLATEEARAGLRTVPPAAWYAAEVAEAAEGVPAHGAPRDEA</sequence>
<evidence type="ECO:0000256" key="4">
    <source>
        <dbReference type="PROSITE-ProRule" id="PRU00335"/>
    </source>
</evidence>
<dbReference type="InterPro" id="IPR047923">
    <property type="entry name" value="ArpA-like"/>
</dbReference>
<name>A0ABU2S5R1_9ACTN</name>
<proteinExistence type="predicted"/>
<dbReference type="PRINTS" id="PR00455">
    <property type="entry name" value="HTHTETR"/>
</dbReference>
<feature type="domain" description="HTH tetR-type" evidence="5">
    <location>
        <begin position="6"/>
        <end position="66"/>
    </location>
</feature>
<dbReference type="NCBIfam" id="NF041196">
    <property type="entry name" value="ScbR_bind_reg"/>
    <property type="match status" value="1"/>
</dbReference>
<dbReference type="PANTHER" id="PTHR30055:SF234">
    <property type="entry name" value="HTH-TYPE TRANSCRIPTIONAL REGULATOR BETI"/>
    <property type="match status" value="1"/>
</dbReference>
<organism evidence="6 7">
    <name type="scientific">Streptomyces johnsoniae</name>
    <dbReference type="NCBI Taxonomy" id="3075532"/>
    <lineage>
        <taxon>Bacteria</taxon>
        <taxon>Bacillati</taxon>
        <taxon>Actinomycetota</taxon>
        <taxon>Actinomycetes</taxon>
        <taxon>Kitasatosporales</taxon>
        <taxon>Streptomycetaceae</taxon>
        <taxon>Streptomyces</taxon>
    </lineage>
</organism>
<dbReference type="Proteomes" id="UP001183615">
    <property type="component" value="Unassembled WGS sequence"/>
</dbReference>
<dbReference type="InterPro" id="IPR001647">
    <property type="entry name" value="HTH_TetR"/>
</dbReference>
<comment type="caution">
    <text evidence="6">The sequence shown here is derived from an EMBL/GenBank/DDBJ whole genome shotgun (WGS) entry which is preliminary data.</text>
</comment>
<evidence type="ECO:0000256" key="3">
    <source>
        <dbReference type="ARBA" id="ARBA00023163"/>
    </source>
</evidence>
<evidence type="ECO:0000256" key="2">
    <source>
        <dbReference type="ARBA" id="ARBA00023125"/>
    </source>
</evidence>
<dbReference type="InterPro" id="IPR036271">
    <property type="entry name" value="Tet_transcr_reg_TetR-rel_C_sf"/>
</dbReference>
<evidence type="ECO:0000313" key="6">
    <source>
        <dbReference type="EMBL" id="MDT0444247.1"/>
    </source>
</evidence>
<dbReference type="EMBL" id="JAVREV010000008">
    <property type="protein sequence ID" value="MDT0444247.1"/>
    <property type="molecule type" value="Genomic_DNA"/>
</dbReference>
<keyword evidence="2 4" id="KW-0238">DNA-binding</keyword>
<evidence type="ECO:0000313" key="7">
    <source>
        <dbReference type="Proteomes" id="UP001183615"/>
    </source>
</evidence>
<dbReference type="SUPFAM" id="SSF46689">
    <property type="entry name" value="Homeodomain-like"/>
    <property type="match status" value="1"/>
</dbReference>
<dbReference type="InterPro" id="IPR009057">
    <property type="entry name" value="Homeodomain-like_sf"/>
</dbReference>
<accession>A0ABU2S5R1</accession>
<keyword evidence="1" id="KW-0805">Transcription regulation</keyword>
<dbReference type="SUPFAM" id="SSF48498">
    <property type="entry name" value="Tetracyclin repressor-like, C-terminal domain"/>
    <property type="match status" value="1"/>
</dbReference>
<dbReference type="PROSITE" id="PS01081">
    <property type="entry name" value="HTH_TETR_1"/>
    <property type="match status" value="1"/>
</dbReference>
<protein>
    <submittedName>
        <fullName evidence="6">ScbR family autoregulator-binding transcription factor</fullName>
    </submittedName>
</protein>
<keyword evidence="3" id="KW-0804">Transcription</keyword>
<dbReference type="Gene3D" id="1.10.357.10">
    <property type="entry name" value="Tetracycline Repressor, domain 2"/>
    <property type="match status" value="1"/>
</dbReference>
<keyword evidence="7" id="KW-1185">Reference proteome</keyword>
<dbReference type="InterPro" id="IPR050109">
    <property type="entry name" value="HTH-type_TetR-like_transc_reg"/>
</dbReference>
<dbReference type="PROSITE" id="PS50977">
    <property type="entry name" value="HTH_TETR_2"/>
    <property type="match status" value="1"/>
</dbReference>
<dbReference type="Pfam" id="PF00440">
    <property type="entry name" value="TetR_N"/>
    <property type="match status" value="1"/>
</dbReference>
<reference evidence="7" key="1">
    <citation type="submission" date="2023-07" db="EMBL/GenBank/DDBJ databases">
        <title>30 novel species of actinomycetes from the DSMZ collection.</title>
        <authorList>
            <person name="Nouioui I."/>
        </authorList>
    </citation>
    <scope>NUCLEOTIDE SEQUENCE [LARGE SCALE GENOMIC DNA]</scope>
    <source>
        <strain evidence="7">DSM 41886</strain>
    </source>
</reference>
<dbReference type="RefSeq" id="WP_311618514.1">
    <property type="nucleotide sequence ID" value="NZ_JAVREV010000008.1"/>
</dbReference>